<keyword evidence="3" id="KW-1185">Reference proteome</keyword>
<evidence type="ECO:0008006" key="4">
    <source>
        <dbReference type="Google" id="ProtNLM"/>
    </source>
</evidence>
<feature type="transmembrane region" description="Helical" evidence="1">
    <location>
        <begin position="89"/>
        <end position="106"/>
    </location>
</feature>
<protein>
    <recommendedName>
        <fullName evidence="4">DUF2975 domain-containing protein</fullName>
    </recommendedName>
</protein>
<keyword evidence="1" id="KW-1133">Transmembrane helix</keyword>
<feature type="transmembrane region" description="Helical" evidence="1">
    <location>
        <begin position="258"/>
        <end position="280"/>
    </location>
</feature>
<accession>A0ABX2HEB9</accession>
<dbReference type="EMBL" id="JAAITS010000085">
    <property type="protein sequence ID" value="NSG87548.1"/>
    <property type="molecule type" value="Genomic_DNA"/>
</dbReference>
<feature type="transmembrane region" description="Helical" evidence="1">
    <location>
        <begin position="55"/>
        <end position="77"/>
    </location>
</feature>
<feature type="transmembrane region" description="Helical" evidence="1">
    <location>
        <begin position="155"/>
        <end position="171"/>
    </location>
</feature>
<feature type="transmembrane region" description="Helical" evidence="1">
    <location>
        <begin position="286"/>
        <end position="308"/>
    </location>
</feature>
<sequence>MKERHLFTLLSVEAAACVLFCILQRSLSGLFSTLIAFPFEQIGAGLRVLSLSGAVGNVVAILLYMLLGLIPAGIWGFLHWRKKSEPLDFMLLVISALLFVTLYYMINPGLLFTGVPGTGKWSLGSTFYSVLLGYLLIRILLHYKNAGTEKLQKGLWFLLGTVSVVLVYGIFGQELRGLLQNLETVQKGNTGIELSDGFFTFSNLTPTYVFLFLHFAVRILPYVLDIIVVFLARRLLAAIKENLYQEESVKLAEKLSHFCVWTLASTIGLGAVFNLLQLFFQSSLYQLEYVVAVPVFSLAFVLAVLLFAKYIREMQRLKADNDLFI</sequence>
<feature type="transmembrane region" description="Helical" evidence="1">
    <location>
        <begin position="126"/>
        <end position="143"/>
    </location>
</feature>
<evidence type="ECO:0000313" key="3">
    <source>
        <dbReference type="Proteomes" id="UP001644719"/>
    </source>
</evidence>
<organism evidence="2 3">
    <name type="scientific">Blautia faecis</name>
    <dbReference type="NCBI Taxonomy" id="871665"/>
    <lineage>
        <taxon>Bacteria</taxon>
        <taxon>Bacillati</taxon>
        <taxon>Bacillota</taxon>
        <taxon>Clostridia</taxon>
        <taxon>Lachnospirales</taxon>
        <taxon>Lachnospiraceae</taxon>
        <taxon>Blautia</taxon>
    </lineage>
</organism>
<keyword evidence="1" id="KW-0812">Transmembrane</keyword>
<proteinExistence type="predicted"/>
<evidence type="ECO:0000313" key="2">
    <source>
        <dbReference type="EMBL" id="NSG87548.1"/>
    </source>
</evidence>
<keyword evidence="1" id="KW-0472">Membrane</keyword>
<reference evidence="2 3" key="1">
    <citation type="journal article" date="2020" name="Cell Host Microbe">
        <title>Functional and Genomic Variation between Human-Derived Isolates of Lachnospiraceae Reveals Inter- and Intra-Species Diversity.</title>
        <authorList>
            <person name="Sorbara M.T."/>
            <person name="Littmann E.R."/>
            <person name="Fontana E."/>
            <person name="Moody T.U."/>
            <person name="Kohout C.E."/>
            <person name="Gjonbalaj M."/>
            <person name="Eaton V."/>
            <person name="Seok R."/>
            <person name="Leiner I.M."/>
            <person name="Pamer E.G."/>
        </authorList>
    </citation>
    <scope>NUCLEOTIDE SEQUENCE [LARGE SCALE GENOMIC DNA]</scope>
    <source>
        <strain evidence="2 3">MSK.17.74</strain>
    </source>
</reference>
<dbReference type="Proteomes" id="UP001644719">
    <property type="component" value="Unassembled WGS sequence"/>
</dbReference>
<feature type="transmembrane region" description="Helical" evidence="1">
    <location>
        <begin position="6"/>
        <end position="23"/>
    </location>
</feature>
<feature type="transmembrane region" description="Helical" evidence="1">
    <location>
        <begin position="208"/>
        <end position="232"/>
    </location>
</feature>
<comment type="caution">
    <text evidence="2">The sequence shown here is derived from an EMBL/GenBank/DDBJ whole genome shotgun (WGS) entry which is preliminary data.</text>
</comment>
<gene>
    <name evidence="2" type="ORF">G5B17_19580</name>
</gene>
<dbReference type="RefSeq" id="WP_148463624.1">
    <property type="nucleotide sequence ID" value="NZ_JAAITS010000085.1"/>
</dbReference>
<name>A0ABX2HEB9_9FIRM</name>
<evidence type="ECO:0000256" key="1">
    <source>
        <dbReference type="SAM" id="Phobius"/>
    </source>
</evidence>